<evidence type="ECO:0000256" key="1">
    <source>
        <dbReference type="SAM" id="MobiDB-lite"/>
    </source>
</evidence>
<organism evidence="2 3">
    <name type="scientific">Diaphorina citri</name>
    <name type="common">Asian citrus psyllid</name>
    <dbReference type="NCBI Taxonomy" id="121845"/>
    <lineage>
        <taxon>Eukaryota</taxon>
        <taxon>Metazoa</taxon>
        <taxon>Ecdysozoa</taxon>
        <taxon>Arthropoda</taxon>
        <taxon>Hexapoda</taxon>
        <taxon>Insecta</taxon>
        <taxon>Pterygota</taxon>
        <taxon>Neoptera</taxon>
        <taxon>Paraneoptera</taxon>
        <taxon>Hemiptera</taxon>
        <taxon>Sternorrhyncha</taxon>
        <taxon>Psylloidea</taxon>
        <taxon>Psyllidae</taxon>
        <taxon>Diaphorininae</taxon>
        <taxon>Diaphorina</taxon>
    </lineage>
</organism>
<accession>A0A1S4EK54</accession>
<protein>
    <submittedName>
        <fullName evidence="3">Uncharacterized protein LOC103516453</fullName>
    </submittedName>
</protein>
<keyword evidence="2" id="KW-1185">Reference proteome</keyword>
<dbReference type="RefSeq" id="XP_017302546.1">
    <property type="nucleotide sequence ID" value="XM_017447057.2"/>
</dbReference>
<reference evidence="3" key="1">
    <citation type="submission" date="2025-08" db="UniProtKB">
        <authorList>
            <consortium name="RefSeq"/>
        </authorList>
    </citation>
    <scope>IDENTIFICATION</scope>
</reference>
<dbReference type="KEGG" id="dci:103516453"/>
<proteinExistence type="predicted"/>
<evidence type="ECO:0000313" key="3">
    <source>
        <dbReference type="RefSeq" id="XP_017302546.1"/>
    </source>
</evidence>
<gene>
    <name evidence="3" type="primary">LOC103516453</name>
</gene>
<feature type="compositionally biased region" description="Polar residues" evidence="1">
    <location>
        <begin position="1"/>
        <end position="11"/>
    </location>
</feature>
<dbReference type="GeneID" id="103516453"/>
<feature type="compositionally biased region" description="Low complexity" evidence="1">
    <location>
        <begin position="12"/>
        <end position="25"/>
    </location>
</feature>
<sequence length="178" mass="19084">MLSGNGTVTIHSASSTSSPPVQSFPRPRPQTSHLNVAHFLSQLFGTTTNPLGPLGTSTNPLRPSTSLGPFGLDLSSLPSNADVNIQVIQPFYAPRPGYFGARPVAIRPFVTGVRPYTFPAVYGSYPRQGLEENGSGTQMRPQDFAEHFLQSFFNPGNSFAPGTNPYGGYGGGFQFSWN</sequence>
<feature type="region of interest" description="Disordered" evidence="1">
    <location>
        <begin position="1"/>
        <end position="30"/>
    </location>
</feature>
<name>A0A1S4EK54_DIACI</name>
<dbReference type="PaxDb" id="121845-A0A1S4EK54"/>
<dbReference type="AlphaFoldDB" id="A0A1S4EK54"/>
<dbReference type="Proteomes" id="UP000079169">
    <property type="component" value="Unplaced"/>
</dbReference>
<evidence type="ECO:0000313" key="2">
    <source>
        <dbReference type="Proteomes" id="UP000079169"/>
    </source>
</evidence>